<dbReference type="Proteomes" id="UP000785679">
    <property type="component" value="Unassembled WGS sequence"/>
</dbReference>
<dbReference type="EMBL" id="RRYP01004489">
    <property type="protein sequence ID" value="TNV82819.1"/>
    <property type="molecule type" value="Genomic_DNA"/>
</dbReference>
<protein>
    <submittedName>
        <fullName evidence="2">Uncharacterized protein</fullName>
    </submittedName>
</protein>
<evidence type="ECO:0000313" key="2">
    <source>
        <dbReference type="EMBL" id="TNV82819.1"/>
    </source>
</evidence>
<organism evidence="2 3">
    <name type="scientific">Halteria grandinella</name>
    <dbReference type="NCBI Taxonomy" id="5974"/>
    <lineage>
        <taxon>Eukaryota</taxon>
        <taxon>Sar</taxon>
        <taxon>Alveolata</taxon>
        <taxon>Ciliophora</taxon>
        <taxon>Intramacronucleata</taxon>
        <taxon>Spirotrichea</taxon>
        <taxon>Stichotrichia</taxon>
        <taxon>Sporadotrichida</taxon>
        <taxon>Halteriidae</taxon>
        <taxon>Halteria</taxon>
    </lineage>
</organism>
<gene>
    <name evidence="2" type="ORF">FGO68_gene15631</name>
</gene>
<name>A0A8J8T5A9_HALGN</name>
<reference evidence="2" key="1">
    <citation type="submission" date="2019-06" db="EMBL/GenBank/DDBJ databases">
        <authorList>
            <person name="Zheng W."/>
        </authorList>
    </citation>
    <scope>NUCLEOTIDE SEQUENCE</scope>
    <source>
        <strain evidence="2">QDHG01</strain>
    </source>
</reference>
<accession>A0A8J8T5A9</accession>
<comment type="caution">
    <text evidence="2">The sequence shown here is derived from an EMBL/GenBank/DDBJ whole genome shotgun (WGS) entry which is preliminary data.</text>
</comment>
<proteinExistence type="predicted"/>
<evidence type="ECO:0000256" key="1">
    <source>
        <dbReference type="SAM" id="MobiDB-lite"/>
    </source>
</evidence>
<dbReference type="AlphaFoldDB" id="A0A8J8T5A9"/>
<keyword evidence="3" id="KW-1185">Reference proteome</keyword>
<evidence type="ECO:0000313" key="3">
    <source>
        <dbReference type="Proteomes" id="UP000785679"/>
    </source>
</evidence>
<feature type="region of interest" description="Disordered" evidence="1">
    <location>
        <begin position="443"/>
        <end position="478"/>
    </location>
</feature>
<sequence>MSVVNILTVLDWRNTLPYIVHQIYNQLLTISPLIFQMIHPKRNPAKDAQQQQDDCQLIESRYKNNGLPERFSSSSRLSLHNKGIMKPLSQETESDPNIQFGSCEQSEESGVKGLIYVCDQPLDEIRLFHVFQEETDEFQVHELLDIECEATNQCFSNRLIRQQKNGEGCVNGQEGNLQGHRKFDPQPADSIIREHSSQSVNSISINNRTINSFPRLEDNNLHLESERQLSLLQIQPDEKKPMNLNGNSIKQLQIARQSGPHKFNGNERTLNQSQYSQQPPLNRVIYAAAAAAHPIQYGNLSLIYEVPSETSLDDAPSQKQKVDINKEGEMCDVQVSQKGLVVDYFDNSPVSCLKIAGKDQMRKNEQQLQSDFIEVKRNYQSSPSSDSQGPGNHLSWAFRMFQKQANMVMRGRIGGGGAINVPQYRQDFHLAIQKCQSFSSSAAEDANKSDSDSIFFEEYNGPQSHPKIQEGGHTKSTSDIYKTNNIPECGGQSKPSITPFDNLNIRDIDWGRCSGQEARRLPNPLAQFTIFDRIASDDSKFQPSKASDQQTECKNSNNNHLVAPLDQAPIIEQAESLSTPNNQSAIVFQVSEFSQQLYYKTSRAMNDQIIGLPVLEDVSAEDWTNQIGYTPHITYDIIAKAQDQHIQDPQLVTEQGVFSACINQNTRKYCEIKSDNGFSLLNLDMVDNTYKQQKSTKQQIRSKLQLLYSGVDISSFKGNMKLLSKSTNHQPTYSTRMETNINQLKTSGDNDCISDEEIESAK</sequence>